<accession>A0A5C4IZC9</accession>
<dbReference type="Proteomes" id="UP000309174">
    <property type="component" value="Unassembled WGS sequence"/>
</dbReference>
<dbReference type="OrthoDB" id="3542638at2"/>
<dbReference type="RefSeq" id="WP_138650533.1">
    <property type="nucleotide sequence ID" value="NZ_VCKW01000452.1"/>
</dbReference>
<proteinExistence type="predicted"/>
<sequence>MASNSAHAVTIGEYLKRLLVTVWREGEFFSPVKPFGSCGWQTEVHTAMARAGHILGLFDLWDLLERADTVHANHLIAEAIEAMSVLPGDQRERNAVGIVATTTAMIEVYERLMMAEEVPDSDKPTAEQVLDAWRESLQDPT</sequence>
<dbReference type="EMBL" id="VCKW01000452">
    <property type="protein sequence ID" value="TMQ86137.1"/>
    <property type="molecule type" value="Genomic_DNA"/>
</dbReference>
<keyword evidence="2" id="KW-1185">Reference proteome</keyword>
<evidence type="ECO:0000313" key="1">
    <source>
        <dbReference type="EMBL" id="TMQ86137.1"/>
    </source>
</evidence>
<organism evidence="1 2">
    <name type="scientific">Actinomadura soli</name>
    <dbReference type="NCBI Taxonomy" id="2508997"/>
    <lineage>
        <taxon>Bacteria</taxon>
        <taxon>Bacillati</taxon>
        <taxon>Actinomycetota</taxon>
        <taxon>Actinomycetes</taxon>
        <taxon>Streptosporangiales</taxon>
        <taxon>Thermomonosporaceae</taxon>
        <taxon>Actinomadura</taxon>
    </lineage>
</organism>
<protein>
    <submittedName>
        <fullName evidence="1">Uncharacterized protein</fullName>
    </submittedName>
</protein>
<name>A0A5C4IZC9_9ACTN</name>
<gene>
    <name evidence="1" type="ORF">ETD83_40405</name>
</gene>
<comment type="caution">
    <text evidence="1">The sequence shown here is derived from an EMBL/GenBank/DDBJ whole genome shotgun (WGS) entry which is preliminary data.</text>
</comment>
<reference evidence="1 2" key="1">
    <citation type="submission" date="2019-05" db="EMBL/GenBank/DDBJ databases">
        <title>Draft genome sequence of Actinomadura sp. 14C53.</title>
        <authorList>
            <person name="Saricaoglu S."/>
            <person name="Isik K."/>
        </authorList>
    </citation>
    <scope>NUCLEOTIDE SEQUENCE [LARGE SCALE GENOMIC DNA]</scope>
    <source>
        <strain evidence="1 2">14C53</strain>
    </source>
</reference>
<evidence type="ECO:0000313" key="2">
    <source>
        <dbReference type="Proteomes" id="UP000309174"/>
    </source>
</evidence>
<dbReference type="AlphaFoldDB" id="A0A5C4IZC9"/>